<dbReference type="CDD" id="cd07381">
    <property type="entry name" value="MPP_CapA"/>
    <property type="match status" value="1"/>
</dbReference>
<organism evidence="4 5">
    <name type="scientific">Longispora fulva</name>
    <dbReference type="NCBI Taxonomy" id="619741"/>
    <lineage>
        <taxon>Bacteria</taxon>
        <taxon>Bacillati</taxon>
        <taxon>Actinomycetota</taxon>
        <taxon>Actinomycetes</taxon>
        <taxon>Micromonosporales</taxon>
        <taxon>Micromonosporaceae</taxon>
        <taxon>Longispora</taxon>
    </lineage>
</organism>
<dbReference type="InterPro" id="IPR052169">
    <property type="entry name" value="CW_Biosynth-Accessory"/>
</dbReference>
<reference evidence="4" key="1">
    <citation type="submission" date="2020-11" db="EMBL/GenBank/DDBJ databases">
        <title>Sequencing the genomes of 1000 actinobacteria strains.</title>
        <authorList>
            <person name="Klenk H.-P."/>
        </authorList>
    </citation>
    <scope>NUCLEOTIDE SEQUENCE</scope>
    <source>
        <strain evidence="4">DSM 45356</strain>
    </source>
</reference>
<evidence type="ECO:0000313" key="5">
    <source>
        <dbReference type="Proteomes" id="UP000622552"/>
    </source>
</evidence>
<dbReference type="SUPFAM" id="SSF56300">
    <property type="entry name" value="Metallo-dependent phosphatases"/>
    <property type="match status" value="1"/>
</dbReference>
<evidence type="ECO:0000259" key="3">
    <source>
        <dbReference type="SMART" id="SM00854"/>
    </source>
</evidence>
<comment type="similarity">
    <text evidence="1">Belongs to the CapA family.</text>
</comment>
<evidence type="ECO:0000256" key="1">
    <source>
        <dbReference type="ARBA" id="ARBA00005662"/>
    </source>
</evidence>
<proteinExistence type="inferred from homology"/>
<dbReference type="EMBL" id="JADOUF010000001">
    <property type="protein sequence ID" value="MBG6139358.1"/>
    <property type="molecule type" value="Genomic_DNA"/>
</dbReference>
<dbReference type="Gene3D" id="3.60.21.10">
    <property type="match status" value="1"/>
</dbReference>
<accession>A0A8J7GM43</accession>
<dbReference type="RefSeq" id="WP_197006026.1">
    <property type="nucleotide sequence ID" value="NZ_BONS01000012.1"/>
</dbReference>
<gene>
    <name evidence="4" type="ORF">IW245_005552</name>
</gene>
<dbReference type="Pfam" id="PF09587">
    <property type="entry name" value="PGA_cap"/>
    <property type="match status" value="1"/>
</dbReference>
<name>A0A8J7GM43_9ACTN</name>
<dbReference type="InterPro" id="IPR019079">
    <property type="entry name" value="Capsule_synth_CapA"/>
</dbReference>
<feature type="domain" description="Capsule synthesis protein CapA" evidence="3">
    <location>
        <begin position="62"/>
        <end position="302"/>
    </location>
</feature>
<evidence type="ECO:0000256" key="2">
    <source>
        <dbReference type="SAM" id="MobiDB-lite"/>
    </source>
</evidence>
<evidence type="ECO:0000313" key="4">
    <source>
        <dbReference type="EMBL" id="MBG6139358.1"/>
    </source>
</evidence>
<keyword evidence="5" id="KW-1185">Reference proteome</keyword>
<sequence length="378" mass="38937">MVAGGKNWLVAGLAAVMLLGVGAVVVGFTIDTDEQKKPVSAGVPSTESVPVPTPSAEPPTVTITGTGDVIMGAAPTLLPPNGGRDFFQRAPLTGDLIMGNLESPLTEDTGHKKCKEVNGKPEEGCFAFRLPPGYAEHLKTAGFGVLNLANNHTLDMGPTGLANTRKTLATAGLKPTGGPGEITMVEVKGLKVAVLGFSPYSWGASLLDVPKAAELVRTAATQADLVVVQMQIGAEGAAYAHVKPGTENFLGENRGDPIKFARAMVDAGADLIIGHGPHVLRGMEFYKGRLIAYSMGNFSGYRVLSSAGPTGIGGVVSATLRADGTWVSGKVLPTVMVDGGYPSIDPKKQALTLIRDLSKADLKASAATIGDDGALTPQ</sequence>
<feature type="region of interest" description="Disordered" evidence="2">
    <location>
        <begin position="35"/>
        <end position="58"/>
    </location>
</feature>
<dbReference type="AlphaFoldDB" id="A0A8J7GM43"/>
<dbReference type="SMART" id="SM00854">
    <property type="entry name" value="PGA_cap"/>
    <property type="match status" value="1"/>
</dbReference>
<protein>
    <recommendedName>
        <fullName evidence="3">Capsule synthesis protein CapA domain-containing protein</fullName>
    </recommendedName>
</protein>
<dbReference type="PANTHER" id="PTHR33393">
    <property type="entry name" value="POLYGLUTAMINE SYNTHESIS ACCESSORY PROTEIN RV0574C-RELATED"/>
    <property type="match status" value="1"/>
</dbReference>
<dbReference type="PANTHER" id="PTHR33393:SF11">
    <property type="entry name" value="POLYGLUTAMINE SYNTHESIS ACCESSORY PROTEIN RV0574C-RELATED"/>
    <property type="match status" value="1"/>
</dbReference>
<dbReference type="InterPro" id="IPR029052">
    <property type="entry name" value="Metallo-depent_PP-like"/>
</dbReference>
<comment type="caution">
    <text evidence="4">The sequence shown here is derived from an EMBL/GenBank/DDBJ whole genome shotgun (WGS) entry which is preliminary data.</text>
</comment>
<dbReference type="Proteomes" id="UP000622552">
    <property type="component" value="Unassembled WGS sequence"/>
</dbReference>